<reference evidence="1" key="1">
    <citation type="submission" date="2021-05" db="EMBL/GenBank/DDBJ databases">
        <title>Energy efficiency and biological interactions define the core microbiome of deep oligotrophic groundwater.</title>
        <authorList>
            <person name="Mehrshad M."/>
            <person name="Lopez-Fernandez M."/>
            <person name="Bell E."/>
            <person name="Bernier-Latmani R."/>
            <person name="Bertilsson S."/>
            <person name="Dopson M."/>
        </authorList>
    </citation>
    <scope>NUCLEOTIDE SEQUENCE</scope>
    <source>
        <strain evidence="1">Modern_marine.mb.64</strain>
    </source>
</reference>
<evidence type="ECO:0000313" key="1">
    <source>
        <dbReference type="EMBL" id="MBU2690167.1"/>
    </source>
</evidence>
<accession>A0A948RVD8</accession>
<comment type="caution">
    <text evidence="1">The sequence shown here is derived from an EMBL/GenBank/DDBJ whole genome shotgun (WGS) entry which is preliminary data.</text>
</comment>
<organism evidence="1 2">
    <name type="scientific">Eiseniibacteriota bacterium</name>
    <dbReference type="NCBI Taxonomy" id="2212470"/>
    <lineage>
        <taxon>Bacteria</taxon>
        <taxon>Candidatus Eiseniibacteriota</taxon>
    </lineage>
</organism>
<evidence type="ECO:0000313" key="2">
    <source>
        <dbReference type="Proteomes" id="UP000777784"/>
    </source>
</evidence>
<gene>
    <name evidence="1" type="ORF">KJ970_04505</name>
</gene>
<dbReference type="EMBL" id="JAHJDP010000023">
    <property type="protein sequence ID" value="MBU2690167.1"/>
    <property type="molecule type" value="Genomic_DNA"/>
</dbReference>
<sequence>MRSRQIPKLIIAMLGFFLFLFGTRPGAALRNITLRSWVAQKTGRELTLEQRRGLLMDQSYFLLLEINKRTPENAVILLPPRELLRGGKEQIPLAASASATYTFIYPRVPVHYGEKAPYRDRVTHVLNYDHWALVTFWPNIPLTEENRFGILPWPGGRSIP</sequence>
<protein>
    <submittedName>
        <fullName evidence="1">Uncharacterized protein</fullName>
    </submittedName>
</protein>
<dbReference type="Proteomes" id="UP000777784">
    <property type="component" value="Unassembled WGS sequence"/>
</dbReference>
<proteinExistence type="predicted"/>
<dbReference type="AlphaFoldDB" id="A0A948RVD8"/>
<name>A0A948RVD8_UNCEI</name>